<dbReference type="VEuPathDB" id="FungiDB:I7I51_07891"/>
<evidence type="ECO:0000313" key="1">
    <source>
        <dbReference type="EMBL" id="QSS58465.1"/>
    </source>
</evidence>
<reference evidence="1" key="1">
    <citation type="submission" date="2021-01" db="EMBL/GenBank/DDBJ databases">
        <title>Chromosome-level genome assembly of a human fungal pathogen reveals clustering of transcriptionally co-regulated genes.</title>
        <authorList>
            <person name="Voorhies M."/>
            <person name="Cohen S."/>
            <person name="Shea T.P."/>
            <person name="Petrus S."/>
            <person name="Munoz J.F."/>
            <person name="Poplawski S."/>
            <person name="Goldman W.E."/>
            <person name="Michael T."/>
            <person name="Cuomo C.A."/>
            <person name="Sil A."/>
            <person name="Beyhan S."/>
        </authorList>
    </citation>
    <scope>NUCLEOTIDE SEQUENCE</scope>
    <source>
        <strain evidence="1">WU24</strain>
    </source>
</reference>
<dbReference type="OrthoDB" id="10633163at2759"/>
<proteinExistence type="predicted"/>
<dbReference type="EMBL" id="CP069109">
    <property type="protein sequence ID" value="QSS58465.1"/>
    <property type="molecule type" value="Genomic_DNA"/>
</dbReference>
<organism evidence="1 2">
    <name type="scientific">Ajellomyces capsulatus</name>
    <name type="common">Darling's disease fungus</name>
    <name type="synonym">Histoplasma capsulatum</name>
    <dbReference type="NCBI Taxonomy" id="5037"/>
    <lineage>
        <taxon>Eukaryota</taxon>
        <taxon>Fungi</taxon>
        <taxon>Dikarya</taxon>
        <taxon>Ascomycota</taxon>
        <taxon>Pezizomycotina</taxon>
        <taxon>Eurotiomycetes</taxon>
        <taxon>Eurotiomycetidae</taxon>
        <taxon>Onygenales</taxon>
        <taxon>Ajellomycetaceae</taxon>
        <taxon>Histoplasma</taxon>
    </lineage>
</organism>
<dbReference type="Proteomes" id="UP000663671">
    <property type="component" value="Chromosome 2"/>
</dbReference>
<evidence type="ECO:0000313" key="2">
    <source>
        <dbReference type="Proteomes" id="UP000663671"/>
    </source>
</evidence>
<dbReference type="AlphaFoldDB" id="A0A8A1LYY1"/>
<accession>A0A8A1LYY1</accession>
<sequence length="170" mass="19061">MAGSFEKNSREVGTLSQPGRRLLAGVCMNEEEEEEDDEAGRKSGAPIFQISRIGAEQPGYPRLLVGGNEHWGLASVVIALIFTPDADKARRCMYGRIDASLFSSIVIFQTQTTTTTTTTDDYEDEMNSLLHPHGRRRFENAVKATKVQPSTLERQTRPRAARSQCHWYEL</sequence>
<gene>
    <name evidence="1" type="ORF">I7I51_07891</name>
</gene>
<name>A0A8A1LYY1_AJECA</name>
<protein>
    <submittedName>
        <fullName evidence="1">Uncharacterized protein</fullName>
    </submittedName>
</protein>